<reference evidence="3 4" key="3">
    <citation type="journal article" name="Genome Announc.">
        <title>Improved Draft Genome Sequence of Clostridium pasteurianum Strain ATCC 6013 (DSM 525) Using a Hybrid Next-Generation Sequencing Approach.</title>
        <authorList>
            <person name="Pyne M.E."/>
            <person name="Utturkar S."/>
            <person name="Brown S.D."/>
            <person name="Moo-Young M."/>
            <person name="Chung D.A."/>
            <person name="Chou C.P."/>
        </authorList>
    </citation>
    <scope>NUCLEOTIDE SEQUENCE [LARGE SCALE GENOMIC DNA]</scope>
    <source>
        <strain evidence="3 4">ATCC 6013</strain>
    </source>
</reference>
<name>A0A0H3J3Z6_CLOPA</name>
<feature type="signal peptide" evidence="1">
    <location>
        <begin position="1"/>
        <end position="26"/>
    </location>
</feature>
<sequence length="422" mass="46823">MKFKKKTLMAISFALGTLMFASTAMAEAATKSGYEQMKDSLKYTGKQTSTGLSSYTMEGSMIIKDGSTIVSYENSINKYNLTNKTKETIGETYNGKSKKGSYMYLDKNTAISKYTGQESSDGYKNDSYYVTNYKSHDNTEPNILPHNPFEQAGAEDLEKIADALVGNLKDIVAVNVKQDGSKELSGTVNNTQIPSIANALLSYKFKDMFNSNDPNYSKMPKLIEDISIKNVKGNMTIDKSDLIKTGLVSGIISGKDKNNTFHDLTFEMMLKIYDVNSTKINKPDLSGKNVIEETKTSNYDKLTNPEKYIGKYTSTIAIEKDGKFIKIGESTVNIEKIDTENISGTYEEKYLPGYEKSNSKKFSFTGKFYKDKNHSPYAAKITSDSEKNLDGEIYLNSDAATIDISSPNLNASGHGSYTKVFK</sequence>
<evidence type="ECO:0000313" key="5">
    <source>
        <dbReference type="Proteomes" id="UP000030905"/>
    </source>
</evidence>
<dbReference type="eggNOG" id="ENOG502Z9Q9">
    <property type="taxonomic scope" value="Bacteria"/>
</dbReference>
<evidence type="ECO:0000256" key="1">
    <source>
        <dbReference type="SAM" id="SignalP"/>
    </source>
</evidence>
<dbReference type="KEGG" id="cpat:CLPA_c05230"/>
<dbReference type="AlphaFoldDB" id="A0A0H3J3Z6"/>
<keyword evidence="5" id="KW-1185">Reference proteome</keyword>
<dbReference type="Proteomes" id="UP000030905">
    <property type="component" value="Chromosome"/>
</dbReference>
<dbReference type="GeneID" id="93072752"/>
<feature type="chain" id="PRO_5036293455" evidence="1">
    <location>
        <begin position="27"/>
        <end position="422"/>
    </location>
</feature>
<accession>A0A0H3J3Z6</accession>
<reference evidence="2 5" key="1">
    <citation type="journal article" date="2015" name="Genome Announc.">
        <title>Complete Genome Sequence of the Nitrogen-Fixing and Solvent-Producing Clostridium pasteurianum DSM 525.</title>
        <authorList>
            <person name="Poehlein A."/>
            <person name="Grosse-Honebrink A."/>
            <person name="Zhang Y."/>
            <person name="Minton N.P."/>
            <person name="Daniel R."/>
        </authorList>
    </citation>
    <scope>NUCLEOTIDE SEQUENCE [LARGE SCALE GENOMIC DNA]</scope>
    <source>
        <strain evidence="2">DSM 525</strain>
        <strain evidence="5">DSM 525 / ATCC 6013</strain>
    </source>
</reference>
<proteinExistence type="predicted"/>
<dbReference type="Proteomes" id="UP000028042">
    <property type="component" value="Unassembled WGS sequence"/>
</dbReference>
<evidence type="ECO:0000313" key="4">
    <source>
        <dbReference type="Proteomes" id="UP000028042"/>
    </source>
</evidence>
<organism evidence="2 5">
    <name type="scientific">Clostridium pasteurianum DSM 525 = ATCC 6013</name>
    <dbReference type="NCBI Taxonomy" id="1262449"/>
    <lineage>
        <taxon>Bacteria</taxon>
        <taxon>Bacillati</taxon>
        <taxon>Bacillota</taxon>
        <taxon>Clostridia</taxon>
        <taxon>Eubacteriales</taxon>
        <taxon>Clostridiaceae</taxon>
        <taxon>Clostridium</taxon>
    </lineage>
</organism>
<keyword evidence="1" id="KW-0732">Signal</keyword>
<dbReference type="EMBL" id="CP009268">
    <property type="protein sequence ID" value="AJA50611.1"/>
    <property type="molecule type" value="Genomic_DNA"/>
</dbReference>
<dbReference type="KEGG" id="cpae:CPAST_c05230"/>
<dbReference type="EMBL" id="JPGY02000001">
    <property type="protein sequence ID" value="KRU13377.1"/>
    <property type="molecule type" value="Genomic_DNA"/>
</dbReference>
<gene>
    <name evidence="2" type="ORF">CLPA_c05230</name>
    <name evidence="3" type="ORF">CP6013_02625</name>
</gene>
<dbReference type="RefSeq" id="WP_004455211.1">
    <property type="nucleotide sequence ID" value="NZ_ANZB01000001.1"/>
</dbReference>
<reference evidence="3" key="2">
    <citation type="submission" date="2015-10" db="EMBL/GenBank/DDBJ databases">
        <title>Improved Draft Genome Sequence of Clostridium pasteurianum Strain ATCC 6013 (DSM 525) Using a Hybrid Next-Generation Sequencing Approach.</title>
        <authorList>
            <person name="Pyne M.E."/>
            <person name="Utturkar S.M."/>
            <person name="Brown S.D."/>
            <person name="Moo-Young M."/>
            <person name="Chung D.A."/>
            <person name="Chou P.C."/>
        </authorList>
    </citation>
    <scope>NUCLEOTIDE SEQUENCE</scope>
    <source>
        <strain evidence="3">ATCC 6013</strain>
    </source>
</reference>
<evidence type="ECO:0000313" key="3">
    <source>
        <dbReference type="EMBL" id="KRU13377.1"/>
    </source>
</evidence>
<evidence type="ECO:0000313" key="2">
    <source>
        <dbReference type="EMBL" id="AJA50611.1"/>
    </source>
</evidence>
<dbReference type="PATRIC" id="fig|1262449.3.peg.418"/>
<protein>
    <submittedName>
        <fullName evidence="2">Uncharacterized protein</fullName>
    </submittedName>
</protein>